<keyword evidence="1" id="KW-0812">Transmembrane</keyword>
<evidence type="ECO:0000256" key="2">
    <source>
        <dbReference type="SAM" id="SignalP"/>
    </source>
</evidence>
<feature type="transmembrane region" description="Helical" evidence="1">
    <location>
        <begin position="47"/>
        <end position="69"/>
    </location>
</feature>
<dbReference type="Proteomes" id="UP000027866">
    <property type="component" value="Unassembled WGS sequence"/>
</dbReference>
<protein>
    <submittedName>
        <fullName evidence="3">Uncharacterized protein</fullName>
    </submittedName>
</protein>
<dbReference type="EMBL" id="JMIX01000009">
    <property type="protein sequence ID" value="KEO92660.1"/>
    <property type="molecule type" value="Genomic_DNA"/>
</dbReference>
<keyword evidence="1" id="KW-1133">Transmembrane helix</keyword>
<keyword evidence="2" id="KW-0732">Signal</keyword>
<keyword evidence="4" id="KW-1185">Reference proteome</keyword>
<dbReference type="PATRIC" id="fig|39960.10.peg.1267"/>
<dbReference type="OrthoDB" id="7452714at2"/>
<proteinExistence type="predicted"/>
<feature type="signal peptide" evidence="2">
    <location>
        <begin position="1"/>
        <end position="37"/>
    </location>
</feature>
<evidence type="ECO:0000256" key="1">
    <source>
        <dbReference type="SAM" id="Phobius"/>
    </source>
</evidence>
<keyword evidence="1" id="KW-0472">Membrane</keyword>
<sequence length="185" mass="20698">MTSPPSKLAPPSGFAKAALGTLAAGALAFGSATPAMADDHRDRDGGIGAGEIIAGALVIGGIAALAGAFDGDNDWRDRRDRRWRGDRRGWRGDRRGGRFADPRFAINRCVRAAENQARRFGGWRFADVTEIRDVDRRRYGFRIRGRIVVEDNFRFRRNFDRGRFTCRFDGRGRPRIDFDGVRGLR</sequence>
<accession>A0A074MIQ8</accession>
<evidence type="ECO:0000313" key="4">
    <source>
        <dbReference type="Proteomes" id="UP000027866"/>
    </source>
</evidence>
<dbReference type="AlphaFoldDB" id="A0A074MIQ8"/>
<dbReference type="RefSeq" id="WP_034904978.1">
    <property type="nucleotide sequence ID" value="NZ_CP017057.1"/>
</dbReference>
<gene>
    <name evidence="3" type="ORF">EH32_15495</name>
</gene>
<evidence type="ECO:0000313" key="3">
    <source>
        <dbReference type="EMBL" id="KEO92660.1"/>
    </source>
</evidence>
<comment type="caution">
    <text evidence="3">The sequence shown here is derived from an EMBL/GenBank/DDBJ whole genome shotgun (WGS) entry which is preliminary data.</text>
</comment>
<feature type="chain" id="PRO_5001699335" evidence="2">
    <location>
        <begin position="38"/>
        <end position="185"/>
    </location>
</feature>
<reference evidence="3 4" key="1">
    <citation type="submission" date="2014-04" db="EMBL/GenBank/DDBJ databases">
        <title>A comprehensive comparison of genomes of Erythrobacter spp. Strains.</title>
        <authorList>
            <person name="Zheng Q."/>
        </authorList>
    </citation>
    <scope>NUCLEOTIDE SEQUENCE [LARGE SCALE GENOMIC DNA]</scope>
    <source>
        <strain evidence="3 4">DSM 8509</strain>
    </source>
</reference>
<dbReference type="KEGG" id="elq:Ga0102493_112177"/>
<organism evidence="3 4">
    <name type="scientific">Erythrobacter litoralis</name>
    <dbReference type="NCBI Taxonomy" id="39960"/>
    <lineage>
        <taxon>Bacteria</taxon>
        <taxon>Pseudomonadati</taxon>
        <taxon>Pseudomonadota</taxon>
        <taxon>Alphaproteobacteria</taxon>
        <taxon>Sphingomonadales</taxon>
        <taxon>Erythrobacteraceae</taxon>
        <taxon>Erythrobacter/Porphyrobacter group</taxon>
        <taxon>Erythrobacter</taxon>
    </lineage>
</organism>
<name>A0A074MIQ8_9SPHN</name>